<feature type="compositionally biased region" description="Polar residues" evidence="2">
    <location>
        <begin position="39"/>
        <end position="49"/>
    </location>
</feature>
<feature type="region of interest" description="Disordered" evidence="2">
    <location>
        <begin position="499"/>
        <end position="551"/>
    </location>
</feature>
<evidence type="ECO:0000313" key="5">
    <source>
        <dbReference type="Proteomes" id="UP000799776"/>
    </source>
</evidence>
<feature type="compositionally biased region" description="Basic and acidic residues" evidence="2">
    <location>
        <begin position="499"/>
        <end position="509"/>
    </location>
</feature>
<keyword evidence="3" id="KW-0812">Transmembrane</keyword>
<keyword evidence="3" id="KW-0472">Membrane</keyword>
<feature type="transmembrane region" description="Helical" evidence="3">
    <location>
        <begin position="585"/>
        <end position="608"/>
    </location>
</feature>
<feature type="compositionally biased region" description="Low complexity" evidence="2">
    <location>
        <begin position="409"/>
        <end position="426"/>
    </location>
</feature>
<sequence>MSHQVNHRISTPPSSPRVVYIENVDFGAMSAYMSDLDDSSSWGDITRPQTPDDFETESDFGSCVAKDGDDEANKEEKRDVAVDGDFEVDDAVSNPSEKKEAVSKTPDPTTWVPSDMEERSPNAKDSQTTITPAQDPKPALLTSEDGQMIVALTGKISSALQTLMQHSSMTNAKIDDQAQRTAVLAETLERRKKNICSLNDGQKIFRHCIETEAAALRQKTRDLEEERKRLETRLQKQMALLSGQDSRLQRQIEEIREGGKKSELMLLEKMEAMTVAFRVELEQEKETRMEMEKKFSHKLTVEAHARMQVKRDLEKAVQEEMIGEAESRRQVKRSLEARVEDQRKRMDSRLGALQDEFQNLDEKMGALETAGNRWAGTNLRLTVVEHQVKQLGSGAESTKTTGPVQTRGANTTSTAASKQAKQSSRSAETKKTAIDWTARTTFDLPPPAAKQVKQPVPVLSPAFKKRLDDLGLSVNPPRALAVVTPTAFAAQFEELEKQTKALQKQEKQALPRRSGSKSVVERSTGSPKAKSTNSTSGKTGSTKAAFAPKSDVDTVSAEDTVSNIIPLKPRPDQTDIDAPINTLDVIFGGGIILMAFIGAVQVCIWLGVAQAIDWVLY</sequence>
<proteinExistence type="predicted"/>
<organism evidence="4 5">
    <name type="scientific">Saccharata proteae CBS 121410</name>
    <dbReference type="NCBI Taxonomy" id="1314787"/>
    <lineage>
        <taxon>Eukaryota</taxon>
        <taxon>Fungi</taxon>
        <taxon>Dikarya</taxon>
        <taxon>Ascomycota</taxon>
        <taxon>Pezizomycotina</taxon>
        <taxon>Dothideomycetes</taxon>
        <taxon>Dothideomycetes incertae sedis</taxon>
        <taxon>Botryosphaeriales</taxon>
        <taxon>Saccharataceae</taxon>
        <taxon>Saccharata</taxon>
    </lineage>
</organism>
<dbReference type="EMBL" id="ML978715">
    <property type="protein sequence ID" value="KAF2088781.1"/>
    <property type="molecule type" value="Genomic_DNA"/>
</dbReference>
<dbReference type="Proteomes" id="UP000799776">
    <property type="component" value="Unassembled WGS sequence"/>
</dbReference>
<evidence type="ECO:0000313" key="4">
    <source>
        <dbReference type="EMBL" id="KAF2088781.1"/>
    </source>
</evidence>
<feature type="compositionally biased region" description="Low complexity" evidence="2">
    <location>
        <begin position="528"/>
        <end position="545"/>
    </location>
</feature>
<evidence type="ECO:0000256" key="1">
    <source>
        <dbReference type="SAM" id="Coils"/>
    </source>
</evidence>
<keyword evidence="3" id="KW-1133">Transmembrane helix</keyword>
<evidence type="ECO:0000256" key="3">
    <source>
        <dbReference type="SAM" id="Phobius"/>
    </source>
</evidence>
<keyword evidence="5" id="KW-1185">Reference proteome</keyword>
<evidence type="ECO:0000256" key="2">
    <source>
        <dbReference type="SAM" id="MobiDB-lite"/>
    </source>
</evidence>
<feature type="compositionally biased region" description="Polar residues" evidence="2">
    <location>
        <begin position="123"/>
        <end position="132"/>
    </location>
</feature>
<reference evidence="4" key="1">
    <citation type="journal article" date="2020" name="Stud. Mycol.">
        <title>101 Dothideomycetes genomes: a test case for predicting lifestyles and emergence of pathogens.</title>
        <authorList>
            <person name="Haridas S."/>
            <person name="Albert R."/>
            <person name="Binder M."/>
            <person name="Bloem J."/>
            <person name="Labutti K."/>
            <person name="Salamov A."/>
            <person name="Andreopoulos B."/>
            <person name="Baker S."/>
            <person name="Barry K."/>
            <person name="Bills G."/>
            <person name="Bluhm B."/>
            <person name="Cannon C."/>
            <person name="Castanera R."/>
            <person name="Culley D."/>
            <person name="Daum C."/>
            <person name="Ezra D."/>
            <person name="Gonzalez J."/>
            <person name="Henrissat B."/>
            <person name="Kuo A."/>
            <person name="Liang C."/>
            <person name="Lipzen A."/>
            <person name="Lutzoni F."/>
            <person name="Magnuson J."/>
            <person name="Mondo S."/>
            <person name="Nolan M."/>
            <person name="Ohm R."/>
            <person name="Pangilinan J."/>
            <person name="Park H.-J."/>
            <person name="Ramirez L."/>
            <person name="Alfaro M."/>
            <person name="Sun H."/>
            <person name="Tritt A."/>
            <person name="Yoshinaga Y."/>
            <person name="Zwiers L.-H."/>
            <person name="Turgeon B."/>
            <person name="Goodwin S."/>
            <person name="Spatafora J."/>
            <person name="Crous P."/>
            <person name="Grigoriev I."/>
        </authorList>
    </citation>
    <scope>NUCLEOTIDE SEQUENCE</scope>
    <source>
        <strain evidence="4">CBS 121410</strain>
    </source>
</reference>
<dbReference type="AlphaFoldDB" id="A0A6A5YD63"/>
<feature type="region of interest" description="Disordered" evidence="2">
    <location>
        <begin position="390"/>
        <end position="434"/>
    </location>
</feature>
<accession>A0A6A5YD63</accession>
<name>A0A6A5YD63_9PEZI</name>
<protein>
    <submittedName>
        <fullName evidence="4">Uncharacterized protein</fullName>
    </submittedName>
</protein>
<feature type="region of interest" description="Disordered" evidence="2">
    <location>
        <begin position="34"/>
        <end position="139"/>
    </location>
</feature>
<feature type="coiled-coil region" evidence="1">
    <location>
        <begin position="336"/>
        <end position="370"/>
    </location>
</feature>
<feature type="coiled-coil region" evidence="1">
    <location>
        <begin position="206"/>
        <end position="240"/>
    </location>
</feature>
<feature type="compositionally biased region" description="Polar residues" evidence="2">
    <location>
        <begin position="395"/>
        <end position="408"/>
    </location>
</feature>
<gene>
    <name evidence="4" type="ORF">K490DRAFT_55409</name>
</gene>
<keyword evidence="1" id="KW-0175">Coiled coil</keyword>